<dbReference type="Proteomes" id="UP000199598">
    <property type="component" value="Unassembled WGS sequence"/>
</dbReference>
<organism evidence="2 3">
    <name type="scientific">Pseudovibrio ascidiaceicola</name>
    <dbReference type="NCBI Taxonomy" id="285279"/>
    <lineage>
        <taxon>Bacteria</taxon>
        <taxon>Pseudomonadati</taxon>
        <taxon>Pseudomonadota</taxon>
        <taxon>Alphaproteobacteria</taxon>
        <taxon>Hyphomicrobiales</taxon>
        <taxon>Stappiaceae</taxon>
        <taxon>Pseudovibrio</taxon>
    </lineage>
</organism>
<comment type="function">
    <text evidence="1">Specifically methylates the adenine in position 2030 of 23S rRNA.</text>
</comment>
<comment type="caution">
    <text evidence="2">The sequence shown here is derived from an EMBL/GenBank/DDBJ whole genome shotgun (WGS) entry which is preliminary data.</text>
</comment>
<feature type="binding site" evidence="1">
    <location>
        <position position="41"/>
    </location>
    <ligand>
        <name>S-adenosyl-L-methionine</name>
        <dbReference type="ChEBI" id="CHEBI:59789"/>
    </ligand>
</feature>
<evidence type="ECO:0000313" key="3">
    <source>
        <dbReference type="Proteomes" id="UP000199598"/>
    </source>
</evidence>
<keyword evidence="1" id="KW-0949">S-adenosyl-L-methionine</keyword>
<name>A0A1I3XXQ5_9HYPH</name>
<keyword evidence="3" id="KW-1185">Reference proteome</keyword>
<proteinExistence type="inferred from homology"/>
<reference evidence="2 3" key="1">
    <citation type="submission" date="2016-10" db="EMBL/GenBank/DDBJ databases">
        <authorList>
            <person name="Varghese N."/>
            <person name="Submissions S."/>
        </authorList>
    </citation>
    <scope>NUCLEOTIDE SEQUENCE [LARGE SCALE GENOMIC DNA]</scope>
    <source>
        <strain evidence="2 3">DSM 16392</strain>
    </source>
</reference>
<feature type="site" description="Interaction with substrate rRNA" evidence="1">
    <location>
        <position position="3"/>
    </location>
</feature>
<feature type="binding site" evidence="1">
    <location>
        <position position="18"/>
    </location>
    <ligand>
        <name>S-adenosyl-L-methionine</name>
        <dbReference type="ChEBI" id="CHEBI:59789"/>
    </ligand>
</feature>
<dbReference type="Gene3D" id="3.40.50.150">
    <property type="entry name" value="Vaccinia Virus protein VP39"/>
    <property type="match status" value="1"/>
</dbReference>
<dbReference type="InterPro" id="IPR029063">
    <property type="entry name" value="SAM-dependent_MTases_sf"/>
</dbReference>
<dbReference type="InterPro" id="IPR007473">
    <property type="entry name" value="RlmJ"/>
</dbReference>
<gene>
    <name evidence="1" type="primary">rlmJ</name>
    <name evidence="2" type="ORF">SAMN04488518_103194</name>
</gene>
<feature type="active site" description="Proton acceptor" evidence="1">
    <location>
        <position position="168"/>
    </location>
</feature>
<keyword evidence="1" id="KW-0489">Methyltransferase</keyword>
<accession>A0A1I3XXQ5</accession>
<dbReference type="PANTHER" id="PTHR37426:SF1">
    <property type="entry name" value="RIBOSOMAL RNA LARGE SUBUNIT METHYLTRANSFERASE J"/>
    <property type="match status" value="1"/>
</dbReference>
<evidence type="ECO:0000313" key="2">
    <source>
        <dbReference type="EMBL" id="SFK23851.1"/>
    </source>
</evidence>
<sequence length="284" mass="31613">MNYRHIYHAGNIGDVLKHIVLANILKYLQKKDGAYRVLDTHAGIGLYDLTSEEAQKTGEWQQGVGKVLENLGNAPDPVKEVLAPWLETVENLNPGGGVQFYPGSPEIACMLARKQDRLTLTELHPEDFEELKNNYGGDKKVKVIALDAWLALGSFLPPKERRGVVLIDPAFEVEDEFARVADGVIRGWKRWPTGTFAIWYPVKNFSAVRQLIATLDEAGIRNTMKIELSAGKVSKDAPMKASGMLVINPPWTLTKDMNAALPWLCKTLTQGINPSWNVEQVIPE</sequence>
<dbReference type="RefSeq" id="WP_093518197.1">
    <property type="nucleotide sequence ID" value="NZ_FOSK01000003.1"/>
</dbReference>
<keyword evidence="1" id="KW-0698">rRNA processing</keyword>
<dbReference type="EMBL" id="FOSK01000003">
    <property type="protein sequence ID" value="SFK23851.1"/>
    <property type="molecule type" value="Genomic_DNA"/>
</dbReference>
<keyword evidence="1" id="KW-0808">Transferase</keyword>
<dbReference type="HAMAP" id="MF_00934">
    <property type="entry name" value="23SrRNA_methyltr_J"/>
    <property type="match status" value="1"/>
</dbReference>
<feature type="binding site" evidence="1">
    <location>
        <position position="104"/>
    </location>
    <ligand>
        <name>S-adenosyl-L-methionine</name>
        <dbReference type="ChEBI" id="CHEBI:59789"/>
    </ligand>
</feature>
<comment type="similarity">
    <text evidence="1">Belongs to the RlmJ family.</text>
</comment>
<feature type="binding site" evidence="1">
    <location>
        <begin position="147"/>
        <end position="148"/>
    </location>
    <ligand>
        <name>S-adenosyl-L-methionine</name>
        <dbReference type="ChEBI" id="CHEBI:59789"/>
    </ligand>
</feature>
<keyword evidence="1" id="KW-0694">RNA-binding</keyword>
<dbReference type="SUPFAM" id="SSF53335">
    <property type="entry name" value="S-adenosyl-L-methionine-dependent methyltransferases"/>
    <property type="match status" value="1"/>
</dbReference>
<dbReference type="EC" id="2.1.1.266" evidence="1"/>
<feature type="binding site" evidence="1">
    <location>
        <position position="122"/>
    </location>
    <ligand>
        <name>S-adenosyl-L-methionine</name>
        <dbReference type="ChEBI" id="CHEBI:59789"/>
    </ligand>
</feature>
<protein>
    <recommendedName>
        <fullName evidence="1">Ribosomal RNA large subunit methyltransferase J</fullName>
        <ecNumber evidence="1">2.1.1.266</ecNumber>
    </recommendedName>
    <alternativeName>
        <fullName evidence="1">23S rRNA (adenine(2030)-N6)-methyltransferase</fullName>
    </alternativeName>
    <alternativeName>
        <fullName evidence="1">23S rRNA m6A2030 methyltransferase</fullName>
    </alternativeName>
</protein>
<evidence type="ECO:0000256" key="1">
    <source>
        <dbReference type="HAMAP-Rule" id="MF_00934"/>
    </source>
</evidence>
<comment type="subunit">
    <text evidence="1">Monomer.</text>
</comment>
<feature type="binding site" evidence="1">
    <location>
        <position position="168"/>
    </location>
    <ligand>
        <name>S-adenosyl-L-methionine</name>
        <dbReference type="ChEBI" id="CHEBI:59789"/>
    </ligand>
</feature>
<dbReference type="PANTHER" id="PTHR37426">
    <property type="entry name" value="RIBOSOMAL RNA LARGE SUBUNIT METHYLTRANSFERASE J"/>
    <property type="match status" value="1"/>
</dbReference>
<comment type="catalytic activity">
    <reaction evidence="1">
        <text>adenosine(2030) in 23S rRNA + S-adenosyl-L-methionine = N(6)-methyladenosine(2030) in 23S rRNA + S-adenosyl-L-homocysteine + H(+)</text>
        <dbReference type="Rhea" id="RHEA:43736"/>
        <dbReference type="Rhea" id="RHEA-COMP:10668"/>
        <dbReference type="Rhea" id="RHEA-COMP:10669"/>
        <dbReference type="ChEBI" id="CHEBI:15378"/>
        <dbReference type="ChEBI" id="CHEBI:57856"/>
        <dbReference type="ChEBI" id="CHEBI:59789"/>
        <dbReference type="ChEBI" id="CHEBI:74411"/>
        <dbReference type="ChEBI" id="CHEBI:74449"/>
        <dbReference type="EC" id="2.1.1.266"/>
    </reaction>
</comment>
<dbReference type="Pfam" id="PF04378">
    <property type="entry name" value="RsmJ"/>
    <property type="match status" value="1"/>
</dbReference>